<dbReference type="NCBIfam" id="NF041259">
    <property type="entry name" value="mono_DmmA_fam"/>
    <property type="match status" value="1"/>
</dbReference>
<dbReference type="AlphaFoldDB" id="A0A429Y7Y8"/>
<feature type="domain" description="Dimethylamine monooxygenase subunit DmmA-like C-terminal" evidence="1">
    <location>
        <begin position="121"/>
        <end position="162"/>
    </location>
</feature>
<dbReference type="Pfam" id="PF22289">
    <property type="entry name" value="DmmA-like_C"/>
    <property type="match status" value="1"/>
</dbReference>
<organism evidence="2 3">
    <name type="scientific">Siminovitchia acidinfaciens</name>
    <dbReference type="NCBI Taxonomy" id="2321395"/>
    <lineage>
        <taxon>Bacteria</taxon>
        <taxon>Bacillati</taxon>
        <taxon>Bacillota</taxon>
        <taxon>Bacilli</taxon>
        <taxon>Bacillales</taxon>
        <taxon>Bacillaceae</taxon>
        <taxon>Siminovitchia</taxon>
    </lineage>
</organism>
<reference evidence="2" key="1">
    <citation type="submission" date="2018-12" db="EMBL/GenBank/DDBJ databases">
        <authorList>
            <person name="Sun L."/>
            <person name="Chen Z."/>
        </authorList>
    </citation>
    <scope>NUCLEOTIDE SEQUENCE [LARGE SCALE GENOMIC DNA]</scope>
    <source>
        <strain evidence="2">3-2-2</strain>
    </source>
</reference>
<gene>
    <name evidence="2" type="ORF">D4T97_003165</name>
</gene>
<dbReference type="OrthoDB" id="2867625at2"/>
<comment type="caution">
    <text evidence="2">The sequence shown here is derived from an EMBL/GenBank/DDBJ whole genome shotgun (WGS) entry which is preliminary data.</text>
</comment>
<accession>A0A429Y7Y8</accession>
<name>A0A429Y7Y8_9BACI</name>
<sequence>MSTSNVYSSPVFYDNSETIKEELTLHSTRKKHLIIYDQKAVDDINQAIDNRSEEELETMEIQGSINLQDLRVLLYSQKMGTQLYIAAEWANAVTVFDEAVEAGFTEDEIQVIIYGETKRYVYCMKCYHTSETTYDDEVQCPKCSAHMDVGPFFSKVRKGYIGYPFNPIYREVGQA</sequence>
<dbReference type="Proteomes" id="UP000287156">
    <property type="component" value="Unassembled WGS sequence"/>
</dbReference>
<evidence type="ECO:0000313" key="2">
    <source>
        <dbReference type="EMBL" id="RST77498.1"/>
    </source>
</evidence>
<dbReference type="InterPro" id="IPR048037">
    <property type="entry name" value="DmmA-like_C"/>
</dbReference>
<evidence type="ECO:0000259" key="1">
    <source>
        <dbReference type="Pfam" id="PF22289"/>
    </source>
</evidence>
<proteinExistence type="predicted"/>
<keyword evidence="3" id="KW-1185">Reference proteome</keyword>
<dbReference type="RefSeq" id="WP_126047553.1">
    <property type="nucleotide sequence ID" value="NZ_QYTV02000001.1"/>
</dbReference>
<protein>
    <recommendedName>
        <fullName evidence="1">Dimethylamine monooxygenase subunit DmmA-like C-terminal domain-containing protein</fullName>
    </recommendedName>
</protein>
<dbReference type="EMBL" id="QYTV02000001">
    <property type="protein sequence ID" value="RST77498.1"/>
    <property type="molecule type" value="Genomic_DNA"/>
</dbReference>
<evidence type="ECO:0000313" key="3">
    <source>
        <dbReference type="Proteomes" id="UP000287156"/>
    </source>
</evidence>